<dbReference type="Pfam" id="PF13416">
    <property type="entry name" value="SBP_bac_8"/>
    <property type="match status" value="1"/>
</dbReference>
<dbReference type="PROSITE" id="PS51318">
    <property type="entry name" value="TAT"/>
    <property type="match status" value="1"/>
</dbReference>
<comment type="similarity">
    <text evidence="1">Belongs to the bacterial solute-binding protein 1 family.</text>
</comment>
<evidence type="ECO:0000313" key="5">
    <source>
        <dbReference type="Proteomes" id="UP001501138"/>
    </source>
</evidence>
<evidence type="ECO:0000313" key="4">
    <source>
        <dbReference type="EMBL" id="GAA1720647.1"/>
    </source>
</evidence>
<evidence type="ECO:0000256" key="1">
    <source>
        <dbReference type="ARBA" id="ARBA00008520"/>
    </source>
</evidence>
<dbReference type="InterPro" id="IPR006311">
    <property type="entry name" value="TAT_signal"/>
</dbReference>
<protein>
    <recommendedName>
        <fullName evidence="6">Carbohydrate ABC transporter substrate-binding protein (CUT1 family)</fullName>
    </recommendedName>
</protein>
<evidence type="ECO:0000256" key="3">
    <source>
        <dbReference type="ARBA" id="ARBA00022729"/>
    </source>
</evidence>
<proteinExistence type="inferred from homology"/>
<dbReference type="SUPFAM" id="SSF53850">
    <property type="entry name" value="Periplasmic binding protein-like II"/>
    <property type="match status" value="1"/>
</dbReference>
<dbReference type="PANTHER" id="PTHR30061">
    <property type="entry name" value="MALTOSE-BINDING PERIPLASMIC PROTEIN"/>
    <property type="match status" value="1"/>
</dbReference>
<dbReference type="InterPro" id="IPR006059">
    <property type="entry name" value="SBP"/>
</dbReference>
<name>A0ABP4VC21_9MICO</name>
<dbReference type="PANTHER" id="PTHR30061:SF50">
    <property type="entry name" value="MALTOSE_MALTODEXTRIN-BINDING PERIPLASMIC PROTEIN"/>
    <property type="match status" value="1"/>
</dbReference>
<comment type="caution">
    <text evidence="4">The sequence shown here is derived from an EMBL/GenBank/DDBJ whole genome shotgun (WGS) entry which is preliminary data.</text>
</comment>
<dbReference type="EMBL" id="BAAAPM010000003">
    <property type="protein sequence ID" value="GAA1720647.1"/>
    <property type="molecule type" value="Genomic_DNA"/>
</dbReference>
<dbReference type="Proteomes" id="UP001501138">
    <property type="component" value="Unassembled WGS sequence"/>
</dbReference>
<dbReference type="Gene3D" id="3.40.190.10">
    <property type="entry name" value="Periplasmic binding protein-like II"/>
    <property type="match status" value="1"/>
</dbReference>
<reference evidence="5" key="1">
    <citation type="journal article" date="2019" name="Int. J. Syst. Evol. Microbiol.">
        <title>The Global Catalogue of Microorganisms (GCM) 10K type strain sequencing project: providing services to taxonomists for standard genome sequencing and annotation.</title>
        <authorList>
            <consortium name="The Broad Institute Genomics Platform"/>
            <consortium name="The Broad Institute Genome Sequencing Center for Infectious Disease"/>
            <person name="Wu L."/>
            <person name="Ma J."/>
        </authorList>
    </citation>
    <scope>NUCLEOTIDE SEQUENCE [LARGE SCALE GENOMIC DNA]</scope>
    <source>
        <strain evidence="5">JCM 15589</strain>
    </source>
</reference>
<sequence length="443" mass="45925">MSLTLPPALTGTAMSRRRMLQLLGIGAGTAAVAACAPSAGSPTGAATAASAAAGAKTDFAFSSWSFTEEAAAPALEAIVAAYQDKEGVAISDVSFPYNEYINQLTLQVKGGQFAGAAHVDVAWLGSLAAMGKLQDLSALAEGRGYTEAALTAAQYDGTQYALPWTIGAIGLVTNSELLQKVGVENDAFPATIDEFETTLKDLKKLGGGLIPYAASTKAAQLKDILIWMQTFGSPLVEGDTVTIGDDASVEAVTWYKSLYDQGLIAPDVDRFDARSLFAQGRAAIYDDAPVGRGAVTEESPDKDLASKLNPVPRPVLKAGDTPRALVWGGAIAVVDGEGAATAADFAQFATSDLDTVLADYEVRGLPPVTTEALESDVVASDTFGSLFSERITATSTTNPFWAFTAYSQIETEIAEQVQAVLVGKTDPKTAMQAAGEAAQGLIG</sequence>
<keyword evidence="5" id="KW-1185">Reference proteome</keyword>
<keyword evidence="3" id="KW-0732">Signal</keyword>
<accession>A0ABP4VC21</accession>
<dbReference type="RefSeq" id="WP_344247275.1">
    <property type="nucleotide sequence ID" value="NZ_BAAAPM010000003.1"/>
</dbReference>
<evidence type="ECO:0000256" key="2">
    <source>
        <dbReference type="ARBA" id="ARBA00022448"/>
    </source>
</evidence>
<organism evidence="4 5">
    <name type="scientific">Isoptericola hypogeus</name>
    <dbReference type="NCBI Taxonomy" id="300179"/>
    <lineage>
        <taxon>Bacteria</taxon>
        <taxon>Bacillati</taxon>
        <taxon>Actinomycetota</taxon>
        <taxon>Actinomycetes</taxon>
        <taxon>Micrococcales</taxon>
        <taxon>Promicromonosporaceae</taxon>
        <taxon>Isoptericola</taxon>
    </lineage>
</organism>
<evidence type="ECO:0008006" key="6">
    <source>
        <dbReference type="Google" id="ProtNLM"/>
    </source>
</evidence>
<keyword evidence="2" id="KW-0813">Transport</keyword>
<gene>
    <name evidence="4" type="ORF">GCM10009809_15410</name>
</gene>